<evidence type="ECO:0000256" key="1">
    <source>
        <dbReference type="SAM" id="MobiDB-lite"/>
    </source>
</evidence>
<protein>
    <submittedName>
        <fullName evidence="3">DUF3597 domain-containing protein</fullName>
    </submittedName>
</protein>
<gene>
    <name evidence="3" type="ORF">Q5H91_13670</name>
</gene>
<dbReference type="Proteomes" id="UP001230685">
    <property type="component" value="Unassembled WGS sequence"/>
</dbReference>
<proteinExistence type="predicted"/>
<sequence length="149" mass="15442">MSIFGKIKSAIFGENGPLGGQFGGGAKPAPASPPPAAHPPTTANETPAPPAPPPAASVPAAAQPVDVEQVLTDIAQRKGNPDLNWRTSIVDLMKLLDLDSSLDNRKELATELGYSGAKDGSAEMNIWLHKAVMRELEKNGGTVPAGLKD</sequence>
<dbReference type="Pfam" id="PF12200">
    <property type="entry name" value="DUF3597"/>
    <property type="match status" value="1"/>
</dbReference>
<feature type="region of interest" description="Disordered" evidence="1">
    <location>
        <begin position="15"/>
        <end position="64"/>
    </location>
</feature>
<evidence type="ECO:0000313" key="3">
    <source>
        <dbReference type="EMBL" id="MDP1028268.1"/>
    </source>
</evidence>
<organism evidence="3 4">
    <name type="scientific">Sphingomonas aurea</name>
    <dbReference type="NCBI Taxonomy" id="3063994"/>
    <lineage>
        <taxon>Bacteria</taxon>
        <taxon>Pseudomonadati</taxon>
        <taxon>Pseudomonadota</taxon>
        <taxon>Alphaproteobacteria</taxon>
        <taxon>Sphingomonadales</taxon>
        <taxon>Sphingomonadaceae</taxon>
        <taxon>Sphingomonas</taxon>
    </lineage>
</organism>
<dbReference type="RefSeq" id="WP_305173985.1">
    <property type="nucleotide sequence ID" value="NZ_JAUUDS010000008.1"/>
</dbReference>
<dbReference type="EMBL" id="JAUUDS010000008">
    <property type="protein sequence ID" value="MDP1028268.1"/>
    <property type="molecule type" value="Genomic_DNA"/>
</dbReference>
<evidence type="ECO:0000313" key="4">
    <source>
        <dbReference type="Proteomes" id="UP001230685"/>
    </source>
</evidence>
<comment type="caution">
    <text evidence="3">The sequence shown here is derived from an EMBL/GenBank/DDBJ whole genome shotgun (WGS) entry which is preliminary data.</text>
</comment>
<evidence type="ECO:0000259" key="2">
    <source>
        <dbReference type="Pfam" id="PF12200"/>
    </source>
</evidence>
<keyword evidence="4" id="KW-1185">Reference proteome</keyword>
<feature type="domain" description="DUF3597" evidence="2">
    <location>
        <begin position="3"/>
        <end position="144"/>
    </location>
</feature>
<name>A0ABT9ENN4_9SPHN</name>
<dbReference type="InterPro" id="IPR022016">
    <property type="entry name" value="DUF3597"/>
</dbReference>
<reference evidence="3 4" key="1">
    <citation type="submission" date="2023-07" db="EMBL/GenBank/DDBJ databases">
        <authorList>
            <person name="Kim M.K."/>
        </authorList>
    </citation>
    <scope>NUCLEOTIDE SEQUENCE [LARGE SCALE GENOMIC DNA]</scope>
    <source>
        <strain evidence="3 4">KR1UV-12</strain>
    </source>
</reference>
<feature type="compositionally biased region" description="Pro residues" evidence="1">
    <location>
        <begin position="47"/>
        <end position="56"/>
    </location>
</feature>
<accession>A0ABT9ENN4</accession>
<feature type="compositionally biased region" description="Gly residues" evidence="1">
    <location>
        <begin position="16"/>
        <end position="26"/>
    </location>
</feature>
<dbReference type="SUPFAM" id="SSF158634">
    <property type="entry name" value="RPA2825-like"/>
    <property type="match status" value="1"/>
</dbReference>